<dbReference type="GeneID" id="17045763"/>
<evidence type="ECO:0000256" key="5">
    <source>
        <dbReference type="ARBA" id="ARBA00022525"/>
    </source>
</evidence>
<gene>
    <name evidence="10" type="ORF">COCSUDRAFT_55731</name>
</gene>
<dbReference type="EC" id="3.2.1.78" evidence="4"/>
<keyword evidence="5" id="KW-0964">Secreted</keyword>
<evidence type="ECO:0000313" key="11">
    <source>
        <dbReference type="Proteomes" id="UP000007264"/>
    </source>
</evidence>
<comment type="catalytic activity">
    <reaction evidence="1">
        <text>Random hydrolysis of (1-&gt;4)-beta-D-mannosidic linkages in mannans, galactomannans and glucomannans.</text>
        <dbReference type="EC" id="3.2.1.78"/>
    </reaction>
</comment>
<dbReference type="InterPro" id="IPR017853">
    <property type="entry name" value="GH"/>
</dbReference>
<dbReference type="KEGG" id="csl:COCSUDRAFT_55731"/>
<dbReference type="InterPro" id="IPR001547">
    <property type="entry name" value="Glyco_hydro_5"/>
</dbReference>
<accession>I0ZAS9</accession>
<dbReference type="STRING" id="574566.I0ZAS9"/>
<keyword evidence="11" id="KW-1185">Reference proteome</keyword>
<evidence type="ECO:0000256" key="6">
    <source>
        <dbReference type="ARBA" id="ARBA00022729"/>
    </source>
</evidence>
<dbReference type="AlphaFoldDB" id="I0ZAS9"/>
<evidence type="ECO:0000313" key="10">
    <source>
        <dbReference type="EMBL" id="EIE27748.1"/>
    </source>
</evidence>
<comment type="subcellular location">
    <subcellularLocation>
        <location evidence="2">Secreted</location>
    </subcellularLocation>
</comment>
<sequence length="461" mass="47021">MLTWNLMNEPRNEHKKGAAELQSWIKKVAPFVKRQAPNQLLTVGTEGFYQASNCAASQLNPVPTGWPFATGQDHLPNHALAAIDYAGIHLWPDVWSRDDRAWGLRWIQAHADNAALLGKPLVVEEFGKFVGGIYDRQHTETAGRQLAYYKKVYEEVGKSLFGSGAIKGILFWRWKAADPTIVLGTDDQAATLDTDGKVFQQVIAPFSARVAKAASDPKRPVVKGCVAANLVATPATLVTGSQPQLQPAPSAAKSGAAVQSAPSAAGSSANAAKLAAAVQSLLAAQLAPAAKSGAAVQSAHTAAIQSALGPALAKTGDGLPVLASAPAQPAPVQSASAVQPAAVLQALGAQSAAKGTAADAAGEAAALPVSDQPVQTVATPATLVLPAAAAGRKLRAAATAQLPAGVQEETANEADDLAAVEQTMQLSTFSTPPGVTPENINSKVVCAAAAEQAPAAAAVAG</sequence>
<evidence type="ECO:0000256" key="2">
    <source>
        <dbReference type="ARBA" id="ARBA00004613"/>
    </source>
</evidence>
<dbReference type="GO" id="GO:0016985">
    <property type="term" value="F:mannan endo-1,4-beta-mannosidase activity"/>
    <property type="evidence" value="ECO:0007669"/>
    <property type="project" value="UniProtKB-EC"/>
</dbReference>
<comment type="caution">
    <text evidence="10">The sequence shown here is derived from an EMBL/GenBank/DDBJ whole genome shotgun (WGS) entry which is preliminary data.</text>
</comment>
<dbReference type="Gene3D" id="3.20.20.80">
    <property type="entry name" value="Glycosidases"/>
    <property type="match status" value="1"/>
</dbReference>
<dbReference type="OrthoDB" id="566658at2759"/>
<proteinExistence type="inferred from homology"/>
<evidence type="ECO:0000256" key="3">
    <source>
        <dbReference type="ARBA" id="ARBA00005641"/>
    </source>
</evidence>
<dbReference type="GO" id="GO:0000272">
    <property type="term" value="P:polysaccharide catabolic process"/>
    <property type="evidence" value="ECO:0007669"/>
    <property type="project" value="InterPro"/>
</dbReference>
<evidence type="ECO:0000256" key="1">
    <source>
        <dbReference type="ARBA" id="ARBA00001678"/>
    </source>
</evidence>
<keyword evidence="7 10" id="KW-0378">Hydrolase</keyword>
<dbReference type="PANTHER" id="PTHR31451">
    <property type="match status" value="1"/>
</dbReference>
<dbReference type="Proteomes" id="UP000007264">
    <property type="component" value="Unassembled WGS sequence"/>
</dbReference>
<protein>
    <recommendedName>
        <fullName evidence="4">mannan endo-1,4-beta-mannosidase</fullName>
        <ecNumber evidence="4">3.2.1.78</ecNumber>
    </recommendedName>
</protein>
<dbReference type="SUPFAM" id="SSF51445">
    <property type="entry name" value="(Trans)glycosidases"/>
    <property type="match status" value="1"/>
</dbReference>
<organism evidence="10 11">
    <name type="scientific">Coccomyxa subellipsoidea (strain C-169)</name>
    <name type="common">Green microalga</name>
    <dbReference type="NCBI Taxonomy" id="574566"/>
    <lineage>
        <taxon>Eukaryota</taxon>
        <taxon>Viridiplantae</taxon>
        <taxon>Chlorophyta</taxon>
        <taxon>core chlorophytes</taxon>
        <taxon>Trebouxiophyceae</taxon>
        <taxon>Trebouxiophyceae incertae sedis</taxon>
        <taxon>Coccomyxaceae</taxon>
        <taxon>Coccomyxa</taxon>
        <taxon>Coccomyxa subellipsoidea</taxon>
    </lineage>
</organism>
<dbReference type="GO" id="GO:0005576">
    <property type="term" value="C:extracellular region"/>
    <property type="evidence" value="ECO:0007669"/>
    <property type="project" value="UniProtKB-SubCell"/>
</dbReference>
<evidence type="ECO:0000256" key="4">
    <source>
        <dbReference type="ARBA" id="ARBA00012706"/>
    </source>
</evidence>
<dbReference type="PANTHER" id="PTHR31451:SF39">
    <property type="entry name" value="MANNAN ENDO-1,4-BETA-MANNOSIDASE 1"/>
    <property type="match status" value="1"/>
</dbReference>
<feature type="domain" description="Glycoside hydrolase family 5" evidence="9">
    <location>
        <begin position="2"/>
        <end position="176"/>
    </location>
</feature>
<dbReference type="InterPro" id="IPR045053">
    <property type="entry name" value="MAN-like"/>
</dbReference>
<name>I0ZAS9_COCSC</name>
<evidence type="ECO:0000259" key="9">
    <source>
        <dbReference type="Pfam" id="PF26410"/>
    </source>
</evidence>
<reference evidence="10 11" key="1">
    <citation type="journal article" date="2012" name="Genome Biol.">
        <title>The genome of the polar eukaryotic microalga coccomyxa subellipsoidea reveals traits of cold adaptation.</title>
        <authorList>
            <person name="Blanc G."/>
            <person name="Agarkova I."/>
            <person name="Grimwood J."/>
            <person name="Kuo A."/>
            <person name="Brueggeman A."/>
            <person name="Dunigan D."/>
            <person name="Gurnon J."/>
            <person name="Ladunga I."/>
            <person name="Lindquist E."/>
            <person name="Lucas S."/>
            <person name="Pangilinan J."/>
            <person name="Proschold T."/>
            <person name="Salamov A."/>
            <person name="Schmutz J."/>
            <person name="Weeks D."/>
            <person name="Yamada T."/>
            <person name="Claverie J.M."/>
            <person name="Grigoriev I."/>
            <person name="Van Etten J."/>
            <person name="Lomsadze A."/>
            <person name="Borodovsky M."/>
        </authorList>
    </citation>
    <scope>NUCLEOTIDE SEQUENCE [LARGE SCALE GENOMIC DNA]</scope>
    <source>
        <strain evidence="10 11">C-169</strain>
    </source>
</reference>
<dbReference type="Pfam" id="PF26410">
    <property type="entry name" value="GH5_mannosidase"/>
    <property type="match status" value="1"/>
</dbReference>
<keyword evidence="8" id="KW-0326">Glycosidase</keyword>
<keyword evidence="6" id="KW-0732">Signal</keyword>
<evidence type="ECO:0000256" key="7">
    <source>
        <dbReference type="ARBA" id="ARBA00022801"/>
    </source>
</evidence>
<dbReference type="EMBL" id="AGSI01000001">
    <property type="protein sequence ID" value="EIE27748.1"/>
    <property type="molecule type" value="Genomic_DNA"/>
</dbReference>
<evidence type="ECO:0000256" key="8">
    <source>
        <dbReference type="ARBA" id="ARBA00023295"/>
    </source>
</evidence>
<comment type="similarity">
    <text evidence="3">Belongs to the glycosyl hydrolase 5 (cellulase A) family.</text>
</comment>
<dbReference type="RefSeq" id="XP_005652292.1">
    <property type="nucleotide sequence ID" value="XM_005652235.1"/>
</dbReference>